<evidence type="ECO:0000259" key="3">
    <source>
        <dbReference type="Pfam" id="PF00294"/>
    </source>
</evidence>
<dbReference type="RefSeq" id="WP_106563061.1">
    <property type="nucleotide sequence ID" value="NZ_PYAU01000001.1"/>
</dbReference>
<sequence>MTSALPLGTPRLLAAGQLFVDFVFADLPHAPRLGEERWTTSFGWTPGGIANFAVAAARLGVPTAIAGAVGGPADDLGSLIRSRLAAEGIIDATREVDDWTLPVTASIGYDGDRALVTGGTPAPLLADLIVDSPTTDVACVHLDASLGDWISSSAARGTRVFADVGWEDDWDRGLLDLLEGSFAFLPNDREAFAYTRTDDPITAARRLAERVPLSVVTRGSRGVIAVDATTGEEAVRPSVGVVAIDATGAGDVFGGALAAACLTGWDLCERVDFASLVAAITVSRPGGGAAAPALGELVPWLDAHPGATEPGRFDFLRDALRAEGHNPFVVTAPTPRPSDDDRS</sequence>
<dbReference type="EMBL" id="RZGY01000001">
    <property type="protein sequence ID" value="RUQ87445.1"/>
    <property type="molecule type" value="Genomic_DNA"/>
</dbReference>
<reference evidence="4 6" key="1">
    <citation type="submission" date="2018-03" db="EMBL/GenBank/DDBJ databases">
        <title>Genomic Encyclopedia of Archaeal and Bacterial Type Strains, Phase II (KMG-II): from individual species to whole genera.</title>
        <authorList>
            <person name="Goeker M."/>
        </authorList>
    </citation>
    <scope>NUCLEOTIDE SEQUENCE [LARGE SCALE GENOMIC DNA]</scope>
    <source>
        <strain evidence="4 6">DSM 21548</strain>
    </source>
</reference>
<dbReference type="Gene3D" id="3.40.1190.20">
    <property type="match status" value="1"/>
</dbReference>
<accession>A0A2P8GVJ8</accession>
<dbReference type="Proteomes" id="UP000241203">
    <property type="component" value="Unassembled WGS sequence"/>
</dbReference>
<dbReference type="InterPro" id="IPR011611">
    <property type="entry name" value="PfkB_dom"/>
</dbReference>
<reference evidence="5 7" key="2">
    <citation type="submission" date="2018-12" db="EMBL/GenBank/DDBJ databases">
        <authorList>
            <person name="hu s."/>
            <person name="Xu Y."/>
            <person name="Xu B."/>
            <person name="Li F."/>
        </authorList>
    </citation>
    <scope>NUCLEOTIDE SEQUENCE [LARGE SCALE GENOMIC DNA]</scope>
    <source>
        <strain evidence="5 7">KSW2-17</strain>
    </source>
</reference>
<dbReference type="Pfam" id="PF00294">
    <property type="entry name" value="PfkB"/>
    <property type="match status" value="1"/>
</dbReference>
<evidence type="ECO:0000256" key="1">
    <source>
        <dbReference type="ARBA" id="ARBA00022679"/>
    </source>
</evidence>
<dbReference type="SUPFAM" id="SSF53613">
    <property type="entry name" value="Ribokinase-like"/>
    <property type="match status" value="1"/>
</dbReference>
<evidence type="ECO:0000256" key="2">
    <source>
        <dbReference type="ARBA" id="ARBA00022777"/>
    </source>
</evidence>
<comment type="caution">
    <text evidence="4">The sequence shown here is derived from an EMBL/GenBank/DDBJ whole genome shotgun (WGS) entry which is preliminary data.</text>
</comment>
<dbReference type="InterPro" id="IPR029056">
    <property type="entry name" value="Ribokinase-like"/>
</dbReference>
<evidence type="ECO:0000313" key="5">
    <source>
        <dbReference type="EMBL" id="RUQ87445.1"/>
    </source>
</evidence>
<keyword evidence="2 4" id="KW-0418">Kinase</keyword>
<keyword evidence="1" id="KW-0808">Transferase</keyword>
<gene>
    <name evidence="4" type="ORF">CLV49_1601</name>
    <name evidence="5" type="ORF">ELQ93_11190</name>
</gene>
<dbReference type="GO" id="GO:0016301">
    <property type="term" value="F:kinase activity"/>
    <property type="evidence" value="ECO:0007669"/>
    <property type="project" value="UniProtKB-KW"/>
</dbReference>
<dbReference type="EMBL" id="PYAU01000001">
    <property type="protein sequence ID" value="PSL37991.1"/>
    <property type="molecule type" value="Genomic_DNA"/>
</dbReference>
<name>A0A2P8GVJ8_9MICO</name>
<dbReference type="PANTHER" id="PTHR10584:SF166">
    <property type="entry name" value="RIBOKINASE"/>
    <property type="match status" value="1"/>
</dbReference>
<keyword evidence="7" id="KW-1185">Reference proteome</keyword>
<dbReference type="AlphaFoldDB" id="A0A2P8GVJ8"/>
<feature type="domain" description="Carbohydrate kinase PfkB" evidence="3">
    <location>
        <begin position="40"/>
        <end position="292"/>
    </location>
</feature>
<dbReference type="Proteomes" id="UP000268291">
    <property type="component" value="Unassembled WGS sequence"/>
</dbReference>
<evidence type="ECO:0000313" key="7">
    <source>
        <dbReference type="Proteomes" id="UP000268291"/>
    </source>
</evidence>
<organism evidence="4 6">
    <name type="scientific">Labedella gwakjiensis</name>
    <dbReference type="NCBI Taxonomy" id="390269"/>
    <lineage>
        <taxon>Bacteria</taxon>
        <taxon>Bacillati</taxon>
        <taxon>Actinomycetota</taxon>
        <taxon>Actinomycetes</taxon>
        <taxon>Micrococcales</taxon>
        <taxon>Microbacteriaceae</taxon>
        <taxon>Labedella</taxon>
    </lineage>
</organism>
<protein>
    <submittedName>
        <fullName evidence="5">Carbohydrate kinase family protein</fullName>
    </submittedName>
    <submittedName>
        <fullName evidence="4">Sugar/nucleoside kinase (Ribokinase family)</fullName>
    </submittedName>
</protein>
<dbReference type="OrthoDB" id="9813569at2"/>
<proteinExistence type="predicted"/>
<evidence type="ECO:0000313" key="6">
    <source>
        <dbReference type="Proteomes" id="UP000241203"/>
    </source>
</evidence>
<evidence type="ECO:0000313" key="4">
    <source>
        <dbReference type="EMBL" id="PSL37991.1"/>
    </source>
</evidence>
<dbReference type="PANTHER" id="PTHR10584">
    <property type="entry name" value="SUGAR KINASE"/>
    <property type="match status" value="1"/>
</dbReference>